<gene>
    <name evidence="1" type="ORF">IQ19_01332</name>
</gene>
<protein>
    <recommendedName>
        <fullName evidence="3">Group-specific protein</fullName>
    </recommendedName>
</protein>
<proteinExistence type="predicted"/>
<dbReference type="OrthoDB" id="2167122at2"/>
<reference evidence="1 2" key="1">
    <citation type="journal article" date="2015" name="Stand. Genomic Sci.">
        <title>Genomic Encyclopedia of Bacterial and Archaeal Type Strains, Phase III: the genomes of soil and plant-associated and newly described type strains.</title>
        <authorList>
            <person name="Whitman W.B."/>
            <person name="Woyke T."/>
            <person name="Klenk H.P."/>
            <person name="Zhou Y."/>
            <person name="Lilburn T.G."/>
            <person name="Beck B.J."/>
            <person name="De Vos P."/>
            <person name="Vandamme P."/>
            <person name="Eisen J.A."/>
            <person name="Garrity G."/>
            <person name="Hugenholtz P."/>
            <person name="Kyrpides N.C."/>
        </authorList>
    </citation>
    <scope>NUCLEOTIDE SEQUENCE [LARGE SCALE GENOMIC DNA]</scope>
    <source>
        <strain evidence="1 2">CGMCC 1.10115</strain>
    </source>
</reference>
<name>A0A562K0H9_9BACI</name>
<dbReference type="RefSeq" id="WP_144541198.1">
    <property type="nucleotide sequence ID" value="NZ_CBCSDC010000027.1"/>
</dbReference>
<comment type="caution">
    <text evidence="1">The sequence shown here is derived from an EMBL/GenBank/DDBJ whole genome shotgun (WGS) entry which is preliminary data.</text>
</comment>
<dbReference type="AlphaFoldDB" id="A0A562K0H9"/>
<dbReference type="Proteomes" id="UP000318667">
    <property type="component" value="Unassembled WGS sequence"/>
</dbReference>
<dbReference type="GeneID" id="65402570"/>
<evidence type="ECO:0000313" key="1">
    <source>
        <dbReference type="EMBL" id="TWH88912.1"/>
    </source>
</evidence>
<sequence length="87" mass="10973">MFEVKVDESELRKIYLKKLDEHLEKMDNELLFWDTDDLMKQTRLSWNTIQKEFFYDPRFPKRKLGRKWLFPARKTKEFLLEWLDEQE</sequence>
<keyword evidence="2" id="KW-1185">Reference proteome</keyword>
<accession>A0A562K0H9</accession>
<evidence type="ECO:0008006" key="3">
    <source>
        <dbReference type="Google" id="ProtNLM"/>
    </source>
</evidence>
<organism evidence="1 2">
    <name type="scientific">Cytobacillus oceanisediminis</name>
    <dbReference type="NCBI Taxonomy" id="665099"/>
    <lineage>
        <taxon>Bacteria</taxon>
        <taxon>Bacillati</taxon>
        <taxon>Bacillota</taxon>
        <taxon>Bacilli</taxon>
        <taxon>Bacillales</taxon>
        <taxon>Bacillaceae</taxon>
        <taxon>Cytobacillus</taxon>
    </lineage>
</organism>
<evidence type="ECO:0000313" key="2">
    <source>
        <dbReference type="Proteomes" id="UP000318667"/>
    </source>
</evidence>
<dbReference type="EMBL" id="VLKI01000003">
    <property type="protein sequence ID" value="TWH88912.1"/>
    <property type="molecule type" value="Genomic_DNA"/>
</dbReference>